<accession>A0AAV9KC05</accession>
<sequence>MQSKLASLKIKFLNIAGRTTLAKSSLNSIPTYIMQLAKLPASITKQIDQIQRNFIWGSTEEKKKLYPMSWNLVTRSKQEGKFGCSKVLHEEQGNVSMSRVETI</sequence>
<organism evidence="1 2">
    <name type="scientific">Solanum pinnatisectum</name>
    <name type="common">tansyleaf nightshade</name>
    <dbReference type="NCBI Taxonomy" id="50273"/>
    <lineage>
        <taxon>Eukaryota</taxon>
        <taxon>Viridiplantae</taxon>
        <taxon>Streptophyta</taxon>
        <taxon>Embryophyta</taxon>
        <taxon>Tracheophyta</taxon>
        <taxon>Spermatophyta</taxon>
        <taxon>Magnoliopsida</taxon>
        <taxon>eudicotyledons</taxon>
        <taxon>Gunneridae</taxon>
        <taxon>Pentapetalae</taxon>
        <taxon>asterids</taxon>
        <taxon>lamiids</taxon>
        <taxon>Solanales</taxon>
        <taxon>Solanaceae</taxon>
        <taxon>Solanoideae</taxon>
        <taxon>Solaneae</taxon>
        <taxon>Solanum</taxon>
    </lineage>
</organism>
<dbReference type="AlphaFoldDB" id="A0AAV9KC05"/>
<comment type="caution">
    <text evidence="1">The sequence shown here is derived from an EMBL/GenBank/DDBJ whole genome shotgun (WGS) entry which is preliminary data.</text>
</comment>
<evidence type="ECO:0000313" key="1">
    <source>
        <dbReference type="EMBL" id="KAK4710030.1"/>
    </source>
</evidence>
<dbReference type="EMBL" id="JAWPEI010000011">
    <property type="protein sequence ID" value="KAK4710030.1"/>
    <property type="molecule type" value="Genomic_DNA"/>
</dbReference>
<dbReference type="Proteomes" id="UP001311915">
    <property type="component" value="Unassembled WGS sequence"/>
</dbReference>
<dbReference type="PANTHER" id="PTHR33116:SF78">
    <property type="entry name" value="OS12G0587133 PROTEIN"/>
    <property type="match status" value="1"/>
</dbReference>
<protein>
    <submittedName>
        <fullName evidence="1">Uncharacterized protein</fullName>
    </submittedName>
</protein>
<keyword evidence="2" id="KW-1185">Reference proteome</keyword>
<gene>
    <name evidence="1" type="ORF">R3W88_004543</name>
</gene>
<reference evidence="1 2" key="1">
    <citation type="submission" date="2023-10" db="EMBL/GenBank/DDBJ databases">
        <title>Genome-Wide Identification Analysis in wild type Solanum Pinnatisectum Reveals Some Genes Defensing Phytophthora Infestans.</title>
        <authorList>
            <person name="Sun C."/>
        </authorList>
    </citation>
    <scope>NUCLEOTIDE SEQUENCE [LARGE SCALE GENOMIC DNA]</scope>
    <source>
        <strain evidence="1">LQN</strain>
        <tissue evidence="1">Leaf</tissue>
    </source>
</reference>
<name>A0AAV9KC05_9SOLN</name>
<dbReference type="PANTHER" id="PTHR33116">
    <property type="entry name" value="REVERSE TRANSCRIPTASE ZINC-BINDING DOMAIN-CONTAINING PROTEIN-RELATED-RELATED"/>
    <property type="match status" value="1"/>
</dbReference>
<proteinExistence type="predicted"/>
<evidence type="ECO:0000313" key="2">
    <source>
        <dbReference type="Proteomes" id="UP001311915"/>
    </source>
</evidence>